<dbReference type="SUPFAM" id="SSF47077">
    <property type="entry name" value="T4 endonuclease V"/>
    <property type="match status" value="1"/>
</dbReference>
<organism evidence="1 2">
    <name type="scientific">Candidatus Falkowbacteria bacterium CG10_big_fil_rev_8_21_14_0_10_39_9</name>
    <dbReference type="NCBI Taxonomy" id="1974566"/>
    <lineage>
        <taxon>Bacteria</taxon>
        <taxon>Candidatus Falkowiibacteriota</taxon>
    </lineage>
</organism>
<evidence type="ECO:0000313" key="2">
    <source>
        <dbReference type="Proteomes" id="UP000228900"/>
    </source>
</evidence>
<dbReference type="Pfam" id="PF03013">
    <property type="entry name" value="Pyr_excise"/>
    <property type="match status" value="1"/>
</dbReference>
<dbReference type="EMBL" id="PFAQ01000053">
    <property type="protein sequence ID" value="PIT94381.1"/>
    <property type="molecule type" value="Genomic_DNA"/>
</dbReference>
<protein>
    <submittedName>
        <fullName evidence="1">Pyrimidine dimer DNA glycosylase</fullName>
    </submittedName>
</protein>
<reference evidence="2" key="1">
    <citation type="submission" date="2017-09" db="EMBL/GenBank/DDBJ databases">
        <title>Depth-based differentiation of microbial function through sediment-hosted aquifers and enrichment of novel symbionts in the deep terrestrial subsurface.</title>
        <authorList>
            <person name="Probst A.J."/>
            <person name="Ladd B."/>
            <person name="Jarett J.K."/>
            <person name="Geller-Mcgrath D.E."/>
            <person name="Sieber C.M.K."/>
            <person name="Emerson J.B."/>
            <person name="Anantharaman K."/>
            <person name="Thomas B.C."/>
            <person name="Malmstrom R."/>
            <person name="Stieglmeier M."/>
            <person name="Klingl A."/>
            <person name="Woyke T."/>
            <person name="Ryan C.M."/>
            <person name="Banfield J.F."/>
        </authorList>
    </citation>
    <scope>NUCLEOTIDE SEQUENCE [LARGE SCALE GENOMIC DNA]</scope>
</reference>
<accession>A0A2M6WNJ3</accession>
<dbReference type="Gene3D" id="1.10.440.10">
    <property type="entry name" value="T4 endonuclease V"/>
    <property type="match status" value="1"/>
</dbReference>
<comment type="caution">
    <text evidence="1">The sequence shown here is derived from an EMBL/GenBank/DDBJ whole genome shotgun (WGS) entry which is preliminary data.</text>
</comment>
<evidence type="ECO:0000313" key="1">
    <source>
        <dbReference type="EMBL" id="PIT94381.1"/>
    </source>
</evidence>
<dbReference type="InterPro" id="IPR024796">
    <property type="entry name" value="T4_endonuc_V"/>
</dbReference>
<dbReference type="Proteomes" id="UP000228900">
    <property type="component" value="Unassembled WGS sequence"/>
</dbReference>
<sequence>MRIWDVEPKYLCRKHLLAEHRELHGLWNILTKHGGKGGYSHHPETRRWVGKTSALYNRHEALIREFIRRGYHHYTPLDKKLARGKAVQDSFINTIPEQKLILQNKGCDCLVKPFKASLKNAIIKLT</sequence>
<gene>
    <name evidence="1" type="ORF">COT98_03965</name>
</gene>
<name>A0A2M6WNJ3_9BACT</name>
<dbReference type="AlphaFoldDB" id="A0A2M6WNJ3"/>
<proteinExistence type="predicted"/>
<dbReference type="InterPro" id="IPR004260">
    <property type="entry name" value="Pyr-dimer_DNA_glycosylase"/>
</dbReference>